<dbReference type="EMBL" id="LKAM01000009">
    <property type="protein sequence ID" value="KUM46935.1"/>
    <property type="molecule type" value="Genomic_DNA"/>
</dbReference>
<organism evidence="1">
    <name type="scientific">Picea glauca</name>
    <name type="common">White spruce</name>
    <name type="synonym">Pinus glauca</name>
    <dbReference type="NCBI Taxonomy" id="3330"/>
    <lineage>
        <taxon>Eukaryota</taxon>
        <taxon>Viridiplantae</taxon>
        <taxon>Streptophyta</taxon>
        <taxon>Embryophyta</taxon>
        <taxon>Tracheophyta</taxon>
        <taxon>Spermatophyta</taxon>
        <taxon>Pinopsida</taxon>
        <taxon>Pinidae</taxon>
        <taxon>Conifers I</taxon>
        <taxon>Pinales</taxon>
        <taxon>Pinaceae</taxon>
        <taxon>Picea</taxon>
    </lineage>
</organism>
<comment type="caution">
    <text evidence="1">The sequence shown here is derived from an EMBL/GenBank/DDBJ whole genome shotgun (WGS) entry which is preliminary data.</text>
</comment>
<keyword evidence="1" id="KW-0496">Mitochondrion</keyword>
<accession>A0A101LX34</accession>
<name>A0A101LX34_PICGL</name>
<dbReference type="AlphaFoldDB" id="A0A101LX34"/>
<sequence>MLLSLPLPLLDPPEHEQELGLDQELEALLLLGLQVLLVVLHLLLDLLNRLLELLLGIDIDIDMHYI</sequence>
<proteinExistence type="predicted"/>
<protein>
    <submittedName>
        <fullName evidence="1">Uncharacterized protein</fullName>
    </submittedName>
</protein>
<reference evidence="1" key="1">
    <citation type="journal article" date="2015" name="Genome Biol. Evol.">
        <title>Organellar Genomes of White Spruce (Picea glauca): Assembly and Annotation.</title>
        <authorList>
            <person name="Jackman S.D."/>
            <person name="Warren R.L."/>
            <person name="Gibb E.A."/>
            <person name="Vandervalk B.P."/>
            <person name="Mohamadi H."/>
            <person name="Chu J."/>
            <person name="Raymond A."/>
            <person name="Pleasance S."/>
            <person name="Coope R."/>
            <person name="Wildung M.R."/>
            <person name="Ritland C.E."/>
            <person name="Bousquet J."/>
            <person name="Jones S.J."/>
            <person name="Bohlmann J."/>
            <person name="Birol I."/>
        </authorList>
    </citation>
    <scope>NUCLEOTIDE SEQUENCE [LARGE SCALE GENOMIC DNA]</scope>
    <source>
        <tissue evidence="1">Flushing bud</tissue>
    </source>
</reference>
<evidence type="ECO:0000313" key="1">
    <source>
        <dbReference type="EMBL" id="KUM46935.1"/>
    </source>
</evidence>
<geneLocation type="mitochondrion" evidence="1"/>
<gene>
    <name evidence="1" type="ORF">ABT39_MTgene6390</name>
</gene>